<feature type="region of interest" description="Disordered" evidence="4">
    <location>
        <begin position="902"/>
        <end position="1518"/>
    </location>
</feature>
<feature type="compositionally biased region" description="Low complexity" evidence="4">
    <location>
        <begin position="428"/>
        <end position="438"/>
    </location>
</feature>
<feature type="compositionally biased region" description="Acidic residues" evidence="4">
    <location>
        <begin position="1094"/>
        <end position="1104"/>
    </location>
</feature>
<organism evidence="7">
    <name type="scientific">Chlorella variabilis</name>
    <name type="common">Green alga</name>
    <dbReference type="NCBI Taxonomy" id="554065"/>
    <lineage>
        <taxon>Eukaryota</taxon>
        <taxon>Viridiplantae</taxon>
        <taxon>Chlorophyta</taxon>
        <taxon>core chlorophytes</taxon>
        <taxon>Trebouxiophyceae</taxon>
        <taxon>Chlorellales</taxon>
        <taxon>Chlorellaceae</taxon>
        <taxon>Chlorella clade</taxon>
        <taxon>Chlorella</taxon>
    </lineage>
</organism>
<dbReference type="Pfam" id="PF02902">
    <property type="entry name" value="Peptidase_C48"/>
    <property type="match status" value="1"/>
</dbReference>
<feature type="compositionally biased region" description="Gly residues" evidence="4">
    <location>
        <begin position="331"/>
        <end position="340"/>
    </location>
</feature>
<dbReference type="InterPro" id="IPR038765">
    <property type="entry name" value="Papain-like_cys_pep_sf"/>
</dbReference>
<feature type="compositionally biased region" description="Low complexity" evidence="4">
    <location>
        <begin position="134"/>
        <end position="151"/>
    </location>
</feature>
<dbReference type="STRING" id="554065.E1Z9R4"/>
<dbReference type="SUPFAM" id="SSF54001">
    <property type="entry name" value="Cysteine proteinases"/>
    <property type="match status" value="1"/>
</dbReference>
<evidence type="ECO:0000313" key="6">
    <source>
        <dbReference type="EMBL" id="EFN57817.1"/>
    </source>
</evidence>
<feature type="compositionally biased region" description="Basic residues" evidence="4">
    <location>
        <begin position="382"/>
        <end position="396"/>
    </location>
</feature>
<feature type="region of interest" description="Disordered" evidence="4">
    <location>
        <begin position="128"/>
        <end position="194"/>
    </location>
</feature>
<evidence type="ECO:0000256" key="3">
    <source>
        <dbReference type="ARBA" id="ARBA00022801"/>
    </source>
</evidence>
<dbReference type="GO" id="GO:0006508">
    <property type="term" value="P:proteolysis"/>
    <property type="evidence" value="ECO:0007669"/>
    <property type="project" value="UniProtKB-KW"/>
</dbReference>
<feature type="compositionally biased region" description="Low complexity" evidence="4">
    <location>
        <begin position="1062"/>
        <end position="1075"/>
    </location>
</feature>
<feature type="compositionally biased region" description="Basic residues" evidence="4">
    <location>
        <begin position="1162"/>
        <end position="1173"/>
    </location>
</feature>
<keyword evidence="3" id="KW-0378">Hydrolase</keyword>
<gene>
    <name evidence="6" type="ORF">CHLNCDRAFT_143222</name>
</gene>
<dbReference type="RefSeq" id="XP_005849919.1">
    <property type="nucleotide sequence ID" value="XM_005849857.1"/>
</dbReference>
<feature type="compositionally biased region" description="Low complexity" evidence="4">
    <location>
        <begin position="1360"/>
        <end position="1380"/>
    </location>
</feature>
<keyword evidence="7" id="KW-1185">Reference proteome</keyword>
<reference evidence="6 7" key="1">
    <citation type="journal article" date="2010" name="Plant Cell">
        <title>The Chlorella variabilis NC64A genome reveals adaptation to photosymbiosis, coevolution with viruses, and cryptic sex.</title>
        <authorList>
            <person name="Blanc G."/>
            <person name="Duncan G."/>
            <person name="Agarkova I."/>
            <person name="Borodovsky M."/>
            <person name="Gurnon J."/>
            <person name="Kuo A."/>
            <person name="Lindquist E."/>
            <person name="Lucas S."/>
            <person name="Pangilinan J."/>
            <person name="Polle J."/>
            <person name="Salamov A."/>
            <person name="Terry A."/>
            <person name="Yamada T."/>
            <person name="Dunigan D.D."/>
            <person name="Grigoriev I.V."/>
            <person name="Claverie J.M."/>
            <person name="Van Etten J.L."/>
        </authorList>
    </citation>
    <scope>NUCLEOTIDE SEQUENCE [LARGE SCALE GENOMIC DNA]</scope>
    <source>
        <strain evidence="6 7">NC64A</strain>
    </source>
</reference>
<dbReference type="GeneID" id="17356963"/>
<feature type="compositionally biased region" description="Acidic residues" evidence="4">
    <location>
        <begin position="1179"/>
        <end position="1192"/>
    </location>
</feature>
<feature type="region of interest" description="Disordered" evidence="4">
    <location>
        <begin position="822"/>
        <end position="860"/>
    </location>
</feature>
<feature type="region of interest" description="Disordered" evidence="4">
    <location>
        <begin position="1605"/>
        <end position="1650"/>
    </location>
</feature>
<keyword evidence="2" id="KW-0645">Protease</keyword>
<proteinExistence type="inferred from homology"/>
<feature type="region of interest" description="Disordered" evidence="4">
    <location>
        <begin position="32"/>
        <end position="51"/>
    </location>
</feature>
<feature type="region of interest" description="Disordered" evidence="4">
    <location>
        <begin position="225"/>
        <end position="244"/>
    </location>
</feature>
<dbReference type="PANTHER" id="PTHR47764:SF2">
    <property type="entry name" value="UBIQUITIN-LIKE PROTEASE FAMILY PROFILE DOMAIN-CONTAINING PROTEIN"/>
    <property type="match status" value="1"/>
</dbReference>
<feature type="compositionally biased region" description="Low complexity" evidence="4">
    <location>
        <begin position="1625"/>
        <end position="1641"/>
    </location>
</feature>
<evidence type="ECO:0000256" key="4">
    <source>
        <dbReference type="SAM" id="MobiDB-lite"/>
    </source>
</evidence>
<feature type="compositionally biased region" description="Low complexity" evidence="4">
    <location>
        <begin position="282"/>
        <end position="300"/>
    </location>
</feature>
<sequence>MQEAPQKGFVAESAAVAWVQVQPEMDPYARRAQQAAAAVPPPPAVPTPLDELEASLGPADRARTEVALESLASLESRTPDWKHQTVDELKRDLEQRKSKLKELRLKDGGQKLELSHARMERYIRLREEQERQRGQQQEEQQQQQRQQQQQQHGTTSDWLQRARANQEEAEAEMEATAGRRQVVPAAAGPLGRNRNFGGLSYGHDGEGMAHSVPLVASAKLLTVTSKQSKQQQAPRPQQQQQQRCTRTGDEIQLCFSCINRNPDLQPIPNRPRRQSTIEDGLAAQQQRAAPSRPAASKQQQGRMGPLNLQPVPPAAFHSQLPAARNASVWAGAGGGGGSAAGGSRKPKRGKGAEDEEYVPGREAAQTLHADEDDSDYDWNSKGGRKRHRQQGRRSGSRVRGGQQDAEPVCIDLLSDEDGAEHQHGGAAGRAAAGAAAEEGPARRARPARAAAPRSSADRFKGLTCLYPPGGGAGAVEVTALDLPRLDPDEFLNDTVIDFYIRWLQDRLPQEVQQRCYFFNTFFFKKLTEEQGGVLPPEVEEWAKQEGIKGPKLQALRNHQKVKKWTKDVDLFEKDYIFVPVHEALHWSLMVVCHPGVVSPPDTVQIRPGDKTACILHLDSLSGSHRSLTMANRLRLYLQFEWHIKSLPTAPDGGVPKRWAEAHPGQTRCWMPTSFPYKAPKVPTQDNHCDCGLFVCSYIEYFTHRLPKAICWPDIDTLKGYAKTNRDLFDGTPDCVPGLLTQKWFPSGNPSHLRYQIRTLILELMAERCGLWDRATGGWKDGDEMAEEVKRELLELEHKAAQYILPDSGAAAAVVEKQERQEALERRQLEQAAREEDRKAQRPQRQEGAAKGPAAPGSRADREIQAAAAEARLRRLRQNVPERAPERDAGMARHLFDGILDVAAQRDSTEEEESFEQLPDKPRQRLQQRPRQQFSPGPQQQQKLDDWADEDEGGQGGSMPDFDPGFAVDLSDGNAEEPEEPQGAAAAAAGSQDDCRRSASPELCPVPQPSPASASGLPGMSGSALPSRGAGQLKSLSRRKRRQVLDDEQDDDSTQPAVPAYGAAQQQQQQQLQQQARFLAGSPSLGGGADASSKEDEDSELDIVGDDGAAAKPWPQLEQPVAEHPSRRGPAGMLHLLCGPAAHANDARQDDSWEEAGPGSGSKRARHQHQHQHQHQQEAVADEDGGGEDEVLDIDGSSIPAEQPASQQPAAAAAAAAPHVQQDGEAGQDAAAAVPASSPVAGPVGPPVHASASGCGLVAQQMEHLHLQPSDASRPPAQAAAARLQQQLEQQRMQQAAAAGAAAAEEVHDLTIEDAPPRQEPPPAAPAAVLAPQPQQELQAEQACGGRGAAAAAVGSGGSGERTLAAKAQGQQQAQQQVQQQAKRKRKSAGPLRISEAAQTVGGDQPQTWNPHLLVGGSQEAGAGPIQGPAPQAVPMRQIVWGQTPAPEKGTGSTALKLFHHPHGPQAPGSAVAGGHLGQLGQPQEFHQRYSVAAQRQQQQRAQGAQGSSPRMAPASGDPRLAAAAAVEAEAAVYAALPAAERKLQQQQQLASKAGGGHATSPLHPDQVSQMLQHVNAYNRSLPHHHQAPASIDGAQVKHLTSAFVKQAQRLKQHRRAAKHGRPVRPRSAPAAPPQHQQLDAAVDLTGLDDD</sequence>
<feature type="compositionally biased region" description="Low complexity" evidence="4">
    <location>
        <begin position="924"/>
        <end position="941"/>
    </location>
</feature>
<dbReference type="PANTHER" id="PTHR47764">
    <property type="entry name" value="UBIQUITIN-LIKE-SPECIFIC PROTEASE 2B-RELATED"/>
    <property type="match status" value="1"/>
</dbReference>
<feature type="compositionally biased region" description="Low complexity" evidence="4">
    <location>
        <begin position="1229"/>
        <end position="1251"/>
    </location>
</feature>
<dbReference type="Gene3D" id="3.30.310.130">
    <property type="entry name" value="Ubiquitin-related"/>
    <property type="match status" value="1"/>
</dbReference>
<feature type="compositionally biased region" description="Low complexity" evidence="4">
    <location>
        <begin position="980"/>
        <end position="989"/>
    </location>
</feature>
<evidence type="ECO:0000259" key="5">
    <source>
        <dbReference type="PROSITE" id="PS50600"/>
    </source>
</evidence>
<dbReference type="SMR" id="E1Z9R4"/>
<evidence type="ECO:0000256" key="2">
    <source>
        <dbReference type="ARBA" id="ARBA00022670"/>
    </source>
</evidence>
<accession>E1Z9R4</accession>
<feature type="compositionally biased region" description="Low complexity" evidence="4">
    <location>
        <begin position="1199"/>
        <end position="1217"/>
    </location>
</feature>
<evidence type="ECO:0000256" key="1">
    <source>
        <dbReference type="ARBA" id="ARBA00005234"/>
    </source>
</evidence>
<feature type="domain" description="Ubiquitin-like protease family profile" evidence="5">
    <location>
        <begin position="475"/>
        <end position="701"/>
    </location>
</feature>
<dbReference type="InParanoid" id="E1Z9R4"/>
<dbReference type="Gene3D" id="1.10.418.20">
    <property type="match status" value="1"/>
</dbReference>
<dbReference type="InterPro" id="IPR003653">
    <property type="entry name" value="Peptidase_C48_C"/>
</dbReference>
<dbReference type="Proteomes" id="UP000008141">
    <property type="component" value="Unassembled WGS sequence"/>
</dbReference>
<feature type="compositionally biased region" description="Low complexity" evidence="4">
    <location>
        <begin position="225"/>
        <end position="243"/>
    </location>
</feature>
<feature type="compositionally biased region" description="Low complexity" evidence="4">
    <location>
        <begin position="1276"/>
        <end position="1303"/>
    </location>
</feature>
<feature type="region of interest" description="Disordered" evidence="4">
    <location>
        <begin position="279"/>
        <end position="313"/>
    </location>
</feature>
<dbReference type="OrthoDB" id="568156at2759"/>
<feature type="compositionally biased region" description="Low complexity" evidence="4">
    <location>
        <begin position="1325"/>
        <end position="1353"/>
    </location>
</feature>
<dbReference type="PROSITE" id="PS50600">
    <property type="entry name" value="ULP_PROTEASE"/>
    <property type="match status" value="1"/>
</dbReference>
<protein>
    <recommendedName>
        <fullName evidence="5">Ubiquitin-like protease family profile domain-containing protein</fullName>
    </recommendedName>
</protein>
<dbReference type="eggNOG" id="KOG0779">
    <property type="taxonomic scope" value="Eukaryota"/>
</dbReference>
<feature type="region of interest" description="Disordered" evidence="4">
    <location>
        <begin position="327"/>
        <end position="453"/>
    </location>
</feature>
<feature type="compositionally biased region" description="Basic residues" evidence="4">
    <location>
        <begin position="1608"/>
        <end position="1624"/>
    </location>
</feature>
<feature type="compositionally biased region" description="Low complexity" evidence="4">
    <location>
        <begin position="1492"/>
        <end position="1506"/>
    </location>
</feature>
<dbReference type="EMBL" id="GL433839">
    <property type="protein sequence ID" value="EFN57817.1"/>
    <property type="molecule type" value="Genomic_DNA"/>
</dbReference>
<feature type="compositionally biased region" description="Basic and acidic residues" evidence="4">
    <location>
        <begin position="1304"/>
        <end position="1316"/>
    </location>
</feature>
<dbReference type="GO" id="GO:0008234">
    <property type="term" value="F:cysteine-type peptidase activity"/>
    <property type="evidence" value="ECO:0007669"/>
    <property type="project" value="InterPro"/>
</dbReference>
<comment type="similarity">
    <text evidence="1">Belongs to the peptidase C48 family.</text>
</comment>
<dbReference type="KEGG" id="cvr:CHLNCDRAFT_143222"/>
<feature type="compositionally biased region" description="Basic and acidic residues" evidence="4">
    <location>
        <begin position="822"/>
        <end position="839"/>
    </location>
</feature>
<name>E1Z9R4_CHLVA</name>
<evidence type="ECO:0000313" key="7">
    <source>
        <dbReference type="Proteomes" id="UP000008141"/>
    </source>
</evidence>